<sequence length="127" mass="14425">MPFTKSPHTRRTRSGLAGSPRLLGGTAPALLNPSILTGEGGERRRDQVVAWRSWYKTTRWQKLRWSVLKRDGFTCAMCGKVEADTSQLVADHMTPHRGDAVLFWDRDNLQCLCKTCHDSEKQRAERA</sequence>
<dbReference type="PANTHER" id="PTHR41286">
    <property type="entry name" value="HNH NUCLEASE YAJD-RELATED"/>
    <property type="match status" value="1"/>
</dbReference>
<dbReference type="GO" id="GO:0005829">
    <property type="term" value="C:cytosol"/>
    <property type="evidence" value="ECO:0007669"/>
    <property type="project" value="TreeGrafter"/>
</dbReference>
<evidence type="ECO:0000256" key="4">
    <source>
        <dbReference type="ARBA" id="ARBA00040194"/>
    </source>
</evidence>
<dbReference type="Proteomes" id="UP000318801">
    <property type="component" value="Unassembled WGS sequence"/>
</dbReference>
<dbReference type="GO" id="GO:0003676">
    <property type="term" value="F:nucleic acid binding"/>
    <property type="evidence" value="ECO:0007669"/>
    <property type="project" value="InterPro"/>
</dbReference>
<keyword evidence="2" id="KW-0378">Hydrolase</keyword>
<name>A0A506U444_9HYPH</name>
<dbReference type="GO" id="GO:0004519">
    <property type="term" value="F:endonuclease activity"/>
    <property type="evidence" value="ECO:0007669"/>
    <property type="project" value="UniProtKB-KW"/>
</dbReference>
<dbReference type="PANTHER" id="PTHR41286:SF1">
    <property type="entry name" value="HNH NUCLEASE YAJD-RELATED"/>
    <property type="match status" value="1"/>
</dbReference>
<proteinExistence type="inferred from homology"/>
<feature type="region of interest" description="Disordered" evidence="5">
    <location>
        <begin position="1"/>
        <end position="26"/>
    </location>
</feature>
<dbReference type="InterPro" id="IPR003615">
    <property type="entry name" value="HNH_nuc"/>
</dbReference>
<keyword evidence="8" id="KW-1185">Reference proteome</keyword>
<dbReference type="InterPro" id="IPR002711">
    <property type="entry name" value="HNH"/>
</dbReference>
<dbReference type="EMBL" id="VHLG01000012">
    <property type="protein sequence ID" value="TPW28600.1"/>
    <property type="molecule type" value="Genomic_DNA"/>
</dbReference>
<evidence type="ECO:0000259" key="6">
    <source>
        <dbReference type="SMART" id="SM00507"/>
    </source>
</evidence>
<evidence type="ECO:0000256" key="3">
    <source>
        <dbReference type="ARBA" id="ARBA00038412"/>
    </source>
</evidence>
<dbReference type="GO" id="GO:0016787">
    <property type="term" value="F:hydrolase activity"/>
    <property type="evidence" value="ECO:0007669"/>
    <property type="project" value="UniProtKB-KW"/>
</dbReference>
<evidence type="ECO:0000313" key="8">
    <source>
        <dbReference type="Proteomes" id="UP000318801"/>
    </source>
</evidence>
<evidence type="ECO:0000313" key="7">
    <source>
        <dbReference type="EMBL" id="TPW28600.1"/>
    </source>
</evidence>
<accession>A0A506U444</accession>
<dbReference type="Gene3D" id="1.10.30.50">
    <property type="match status" value="1"/>
</dbReference>
<evidence type="ECO:0000256" key="2">
    <source>
        <dbReference type="ARBA" id="ARBA00022801"/>
    </source>
</evidence>
<gene>
    <name evidence="7" type="ORF">FJU08_17505</name>
</gene>
<feature type="domain" description="HNH nuclease" evidence="6">
    <location>
        <begin position="62"/>
        <end position="118"/>
    </location>
</feature>
<dbReference type="GO" id="GO:0008270">
    <property type="term" value="F:zinc ion binding"/>
    <property type="evidence" value="ECO:0007669"/>
    <property type="project" value="InterPro"/>
</dbReference>
<dbReference type="AlphaFoldDB" id="A0A506U444"/>
<evidence type="ECO:0000256" key="5">
    <source>
        <dbReference type="SAM" id="MobiDB-lite"/>
    </source>
</evidence>
<comment type="similarity">
    <text evidence="3">Belongs to the HNH nuclease family.</text>
</comment>
<evidence type="ECO:0000256" key="1">
    <source>
        <dbReference type="ARBA" id="ARBA00022722"/>
    </source>
</evidence>
<dbReference type="RefSeq" id="WP_141150318.1">
    <property type="nucleotide sequence ID" value="NZ_VHLG01000012.1"/>
</dbReference>
<dbReference type="Pfam" id="PF01844">
    <property type="entry name" value="HNH"/>
    <property type="match status" value="1"/>
</dbReference>
<keyword evidence="1" id="KW-0540">Nuclease</keyword>
<dbReference type="SMART" id="SM00507">
    <property type="entry name" value="HNHc"/>
    <property type="match status" value="1"/>
</dbReference>
<protein>
    <recommendedName>
        <fullName evidence="4">Putative HNH nuclease YajD</fullName>
    </recommendedName>
</protein>
<keyword evidence="7" id="KW-0255">Endonuclease</keyword>
<dbReference type="CDD" id="cd00085">
    <property type="entry name" value="HNHc"/>
    <property type="match status" value="1"/>
</dbReference>
<reference evidence="7 8" key="1">
    <citation type="submission" date="2019-06" db="EMBL/GenBank/DDBJ databases">
        <authorList>
            <person name="Li M."/>
        </authorList>
    </citation>
    <scope>NUCLEOTIDE SEQUENCE [LARGE SCALE GENOMIC DNA]</scope>
    <source>
        <strain evidence="7 8">BGMRC2036</strain>
    </source>
</reference>
<organism evidence="7 8">
    <name type="scientific">Martelella alba</name>
    <dbReference type="NCBI Taxonomy" id="2590451"/>
    <lineage>
        <taxon>Bacteria</taxon>
        <taxon>Pseudomonadati</taxon>
        <taxon>Pseudomonadota</taxon>
        <taxon>Alphaproteobacteria</taxon>
        <taxon>Hyphomicrobiales</taxon>
        <taxon>Aurantimonadaceae</taxon>
        <taxon>Martelella</taxon>
    </lineage>
</organism>
<comment type="caution">
    <text evidence="7">The sequence shown here is derived from an EMBL/GenBank/DDBJ whole genome shotgun (WGS) entry which is preliminary data.</text>
</comment>
<dbReference type="OrthoDB" id="5292295at2"/>